<feature type="transmembrane region" description="Helical" evidence="1">
    <location>
        <begin position="129"/>
        <end position="147"/>
    </location>
</feature>
<feature type="transmembrane region" description="Helical" evidence="1">
    <location>
        <begin position="21"/>
        <end position="38"/>
    </location>
</feature>
<keyword evidence="1" id="KW-1133">Transmembrane helix</keyword>
<evidence type="ECO:0000256" key="1">
    <source>
        <dbReference type="SAM" id="Phobius"/>
    </source>
</evidence>
<feature type="transmembrane region" description="Helical" evidence="1">
    <location>
        <begin position="153"/>
        <end position="172"/>
    </location>
</feature>
<keyword evidence="1" id="KW-0472">Membrane</keyword>
<evidence type="ECO:0000313" key="3">
    <source>
        <dbReference type="Proteomes" id="UP000664654"/>
    </source>
</evidence>
<feature type="transmembrane region" description="Helical" evidence="1">
    <location>
        <begin position="44"/>
        <end position="65"/>
    </location>
</feature>
<sequence>MDLRQAQQDMRHGYLSGYPGLAISGLVWLAAGFAGWSFSLQTGALTLFFGGMAIHPLSGLVARLSGRPGTHSKENPLAALALECTILLFIGLFIAYSVFQLTPAWFFPIMLMTIGGRYLVFSTLYGMRIYWAIGAVLALLGMSFIQLGLNPLWATVSGGGIELLGAVLVFLLTRKEPAPLSNTAD</sequence>
<gene>
    <name evidence="2" type="ORF">J0A66_12270</name>
</gene>
<dbReference type="Pfam" id="PF22765">
    <property type="entry name" value="DUF7010"/>
    <property type="match status" value="1"/>
</dbReference>
<evidence type="ECO:0000313" key="2">
    <source>
        <dbReference type="EMBL" id="MBN7826004.1"/>
    </source>
</evidence>
<accession>A0A939IRD9</accession>
<dbReference type="RefSeq" id="WP_206574112.1">
    <property type="nucleotide sequence ID" value="NZ_JAFKCV010000006.1"/>
</dbReference>
<feature type="transmembrane region" description="Helical" evidence="1">
    <location>
        <begin position="105"/>
        <end position="122"/>
    </location>
</feature>
<dbReference type="InterPro" id="IPR053824">
    <property type="entry name" value="DUF7010"/>
</dbReference>
<dbReference type="EMBL" id="JAFKCV010000006">
    <property type="protein sequence ID" value="MBN7826004.1"/>
    <property type="molecule type" value="Genomic_DNA"/>
</dbReference>
<protein>
    <submittedName>
        <fullName evidence="2">Uncharacterized protein</fullName>
    </submittedName>
</protein>
<name>A0A939IRD9_9ALTE</name>
<keyword evidence="3" id="KW-1185">Reference proteome</keyword>
<keyword evidence="1" id="KW-0812">Transmembrane</keyword>
<feature type="transmembrane region" description="Helical" evidence="1">
    <location>
        <begin position="77"/>
        <end position="99"/>
    </location>
</feature>
<dbReference type="AlphaFoldDB" id="A0A939IRD9"/>
<reference evidence="2" key="1">
    <citation type="submission" date="2021-03" db="EMBL/GenBank/DDBJ databases">
        <title>novel species isolated from a fishpond in China.</title>
        <authorList>
            <person name="Lu H."/>
            <person name="Cai Z."/>
        </authorList>
    </citation>
    <scope>NUCLEOTIDE SEQUENCE</scope>
    <source>
        <strain evidence="2">JCM 30855</strain>
    </source>
</reference>
<organism evidence="2 3">
    <name type="scientific">Bowmanella dokdonensis</name>
    <dbReference type="NCBI Taxonomy" id="751969"/>
    <lineage>
        <taxon>Bacteria</taxon>
        <taxon>Pseudomonadati</taxon>
        <taxon>Pseudomonadota</taxon>
        <taxon>Gammaproteobacteria</taxon>
        <taxon>Alteromonadales</taxon>
        <taxon>Alteromonadaceae</taxon>
        <taxon>Bowmanella</taxon>
    </lineage>
</organism>
<dbReference type="Proteomes" id="UP000664654">
    <property type="component" value="Unassembled WGS sequence"/>
</dbReference>
<proteinExistence type="predicted"/>
<comment type="caution">
    <text evidence="2">The sequence shown here is derived from an EMBL/GenBank/DDBJ whole genome shotgun (WGS) entry which is preliminary data.</text>
</comment>